<name>A0A9N8HFX6_9STRA</name>
<dbReference type="Proteomes" id="UP001153069">
    <property type="component" value="Unassembled WGS sequence"/>
</dbReference>
<sequence length="142" mass="15064">MKSTIALVALLLVAAADANLGPIHVTREQCTERGGQLISKKENDQVFQPGYKCEDSEEPPMKIVDPSPIKMVGSEEACCGASKPEPPIAREKPEHHSRDSADTPSKLRAQASTESGAKIGQSVSVVVPIVMTAAAAVYAHFI</sequence>
<dbReference type="AlphaFoldDB" id="A0A9N8HFX6"/>
<dbReference type="EMBL" id="CAICTM010000598">
    <property type="protein sequence ID" value="CAB9513563.1"/>
    <property type="molecule type" value="Genomic_DNA"/>
</dbReference>
<organism evidence="3 4">
    <name type="scientific">Seminavis robusta</name>
    <dbReference type="NCBI Taxonomy" id="568900"/>
    <lineage>
        <taxon>Eukaryota</taxon>
        <taxon>Sar</taxon>
        <taxon>Stramenopiles</taxon>
        <taxon>Ochrophyta</taxon>
        <taxon>Bacillariophyta</taxon>
        <taxon>Bacillariophyceae</taxon>
        <taxon>Bacillariophycidae</taxon>
        <taxon>Naviculales</taxon>
        <taxon>Naviculaceae</taxon>
        <taxon>Seminavis</taxon>
    </lineage>
</organism>
<comment type="caution">
    <text evidence="3">The sequence shown here is derived from an EMBL/GenBank/DDBJ whole genome shotgun (WGS) entry which is preliminary data.</text>
</comment>
<accession>A0A9N8HFX6</accession>
<gene>
    <name evidence="3" type="ORF">SEMRO_599_G173250.1</name>
</gene>
<proteinExistence type="predicted"/>
<reference evidence="3" key="1">
    <citation type="submission" date="2020-06" db="EMBL/GenBank/DDBJ databases">
        <authorList>
            <consortium name="Plant Systems Biology data submission"/>
        </authorList>
    </citation>
    <scope>NUCLEOTIDE SEQUENCE</scope>
    <source>
        <strain evidence="3">D6</strain>
    </source>
</reference>
<keyword evidence="2" id="KW-0732">Signal</keyword>
<evidence type="ECO:0000256" key="1">
    <source>
        <dbReference type="SAM" id="MobiDB-lite"/>
    </source>
</evidence>
<evidence type="ECO:0000313" key="4">
    <source>
        <dbReference type="Proteomes" id="UP001153069"/>
    </source>
</evidence>
<feature type="signal peptide" evidence="2">
    <location>
        <begin position="1"/>
        <end position="18"/>
    </location>
</feature>
<feature type="region of interest" description="Disordered" evidence="1">
    <location>
        <begin position="75"/>
        <end position="115"/>
    </location>
</feature>
<protein>
    <submittedName>
        <fullName evidence="3">Uncharacterized protein</fullName>
    </submittedName>
</protein>
<evidence type="ECO:0000256" key="2">
    <source>
        <dbReference type="SAM" id="SignalP"/>
    </source>
</evidence>
<feature type="chain" id="PRO_5040181481" evidence="2">
    <location>
        <begin position="19"/>
        <end position="142"/>
    </location>
</feature>
<feature type="compositionally biased region" description="Basic and acidic residues" evidence="1">
    <location>
        <begin position="88"/>
        <end position="101"/>
    </location>
</feature>
<evidence type="ECO:0000313" key="3">
    <source>
        <dbReference type="EMBL" id="CAB9513563.1"/>
    </source>
</evidence>
<keyword evidence="4" id="KW-1185">Reference proteome</keyword>